<proteinExistence type="predicted"/>
<dbReference type="EMBL" id="JANGAC010000010">
    <property type="protein sequence ID" value="MCQ4924116.1"/>
    <property type="molecule type" value="Genomic_DNA"/>
</dbReference>
<organism evidence="2 3">
    <name type="scientific">Tissierella carlieri</name>
    <dbReference type="NCBI Taxonomy" id="689904"/>
    <lineage>
        <taxon>Bacteria</taxon>
        <taxon>Bacillati</taxon>
        <taxon>Bacillota</taxon>
        <taxon>Tissierellia</taxon>
        <taxon>Tissierellales</taxon>
        <taxon>Tissierellaceae</taxon>
        <taxon>Tissierella</taxon>
    </lineage>
</organism>
<dbReference type="InterPro" id="IPR029044">
    <property type="entry name" value="Nucleotide-diphossugar_trans"/>
</dbReference>
<sequence>MKAVILAAGKGKRIDSVTNGENKCLLKIRDKTIIEYNVENISRIDEINEIIIVVGYRSHDIMSKIGNYYNGKRISYCIQKEQKGLINALEAAKYAVEDNDFILILGDEFIINNNYSSAIKRFYEKKYNCMIGIAEVDDINLVKKTYTIEIDENDNILDFIEKPIKPFNNIMGTGNIIFKKSFLKYIDQTPVNSIRGEKELVDFLKIILKEYGKVTTFKVGDSYINLNTKEDYYNLVRLFGIKVDIYRDSKYGVESI</sequence>
<reference evidence="2 3" key="1">
    <citation type="submission" date="2022-06" db="EMBL/GenBank/DDBJ databases">
        <title>Isolation of gut microbiota from human fecal samples.</title>
        <authorList>
            <person name="Pamer E.G."/>
            <person name="Barat B."/>
            <person name="Waligurski E."/>
            <person name="Medina S."/>
            <person name="Paddock L."/>
            <person name="Mostad J."/>
        </authorList>
    </citation>
    <scope>NUCLEOTIDE SEQUENCE [LARGE SCALE GENOMIC DNA]</scope>
    <source>
        <strain evidence="2 3">DFI.7.95</strain>
    </source>
</reference>
<evidence type="ECO:0000259" key="1">
    <source>
        <dbReference type="Pfam" id="PF00483"/>
    </source>
</evidence>
<keyword evidence="3" id="KW-1185">Reference proteome</keyword>
<name>A0ABT1SCA0_9FIRM</name>
<evidence type="ECO:0000313" key="3">
    <source>
        <dbReference type="Proteomes" id="UP001524478"/>
    </source>
</evidence>
<dbReference type="InterPro" id="IPR005835">
    <property type="entry name" value="NTP_transferase_dom"/>
</dbReference>
<protein>
    <submittedName>
        <fullName evidence="2">Nucleotidyltransferase family protein</fullName>
    </submittedName>
</protein>
<dbReference type="RefSeq" id="WP_256311939.1">
    <property type="nucleotide sequence ID" value="NZ_JANGAC010000010.1"/>
</dbReference>
<gene>
    <name evidence="2" type="ORF">NE686_13520</name>
</gene>
<dbReference type="SUPFAM" id="SSF53448">
    <property type="entry name" value="Nucleotide-diphospho-sugar transferases"/>
    <property type="match status" value="1"/>
</dbReference>
<feature type="domain" description="Nucleotidyl transferase" evidence="1">
    <location>
        <begin position="2"/>
        <end position="215"/>
    </location>
</feature>
<dbReference type="Proteomes" id="UP001524478">
    <property type="component" value="Unassembled WGS sequence"/>
</dbReference>
<accession>A0ABT1SCA0</accession>
<evidence type="ECO:0000313" key="2">
    <source>
        <dbReference type="EMBL" id="MCQ4924116.1"/>
    </source>
</evidence>
<dbReference type="PANTHER" id="PTHR42883:SF2">
    <property type="entry name" value="THYMIDYLYLTRANSFERASE"/>
    <property type="match status" value="1"/>
</dbReference>
<comment type="caution">
    <text evidence="2">The sequence shown here is derived from an EMBL/GenBank/DDBJ whole genome shotgun (WGS) entry which is preliminary data.</text>
</comment>
<dbReference type="Gene3D" id="3.90.550.10">
    <property type="entry name" value="Spore Coat Polysaccharide Biosynthesis Protein SpsA, Chain A"/>
    <property type="match status" value="1"/>
</dbReference>
<dbReference type="CDD" id="cd04181">
    <property type="entry name" value="NTP_transferase"/>
    <property type="match status" value="1"/>
</dbReference>
<dbReference type="PANTHER" id="PTHR42883">
    <property type="entry name" value="GLUCOSE-1-PHOSPHATE THYMIDYLTRANSFERASE"/>
    <property type="match status" value="1"/>
</dbReference>
<dbReference type="Pfam" id="PF00483">
    <property type="entry name" value="NTP_transferase"/>
    <property type="match status" value="1"/>
</dbReference>